<dbReference type="GO" id="GO:0004222">
    <property type="term" value="F:metalloendopeptidase activity"/>
    <property type="evidence" value="ECO:0007669"/>
    <property type="project" value="UniProtKB-UniRule"/>
</dbReference>
<evidence type="ECO:0000256" key="2">
    <source>
        <dbReference type="ARBA" id="ARBA00022723"/>
    </source>
</evidence>
<dbReference type="Gene3D" id="1.10.1370.20">
    <property type="entry name" value="Oligoendopeptidase f, C-terminal domain"/>
    <property type="match status" value="1"/>
</dbReference>
<dbReference type="InterPro" id="IPR045090">
    <property type="entry name" value="Pept_M3A_M3B"/>
</dbReference>
<dbReference type="InterPro" id="IPR004438">
    <property type="entry name" value="Peptidase_M3B"/>
</dbReference>
<accession>A0A7W8FWZ6</accession>
<evidence type="ECO:0000259" key="8">
    <source>
        <dbReference type="Pfam" id="PF08439"/>
    </source>
</evidence>
<comment type="caution">
    <text evidence="9">The sequence shown here is derived from an EMBL/GenBank/DDBJ whole genome shotgun (WGS) entry which is preliminary data.</text>
</comment>
<evidence type="ECO:0000256" key="4">
    <source>
        <dbReference type="ARBA" id="ARBA00022833"/>
    </source>
</evidence>
<comment type="cofactor">
    <cofactor evidence="6">
        <name>Zn(2+)</name>
        <dbReference type="ChEBI" id="CHEBI:29105"/>
    </cofactor>
    <text evidence="6">Binds 1 zinc ion.</text>
</comment>
<comment type="similarity">
    <text evidence="6">Belongs to the peptidase M3B family.</text>
</comment>
<dbReference type="Gene3D" id="1.20.140.70">
    <property type="entry name" value="Oligopeptidase f, N-terminal domain"/>
    <property type="match status" value="1"/>
</dbReference>
<keyword evidence="4 6" id="KW-0862">Zinc</keyword>
<keyword evidence="1 6" id="KW-0645">Protease</keyword>
<evidence type="ECO:0000256" key="3">
    <source>
        <dbReference type="ARBA" id="ARBA00022801"/>
    </source>
</evidence>
<reference evidence="9 10" key="1">
    <citation type="submission" date="2020-08" db="EMBL/GenBank/DDBJ databases">
        <title>Genomic Encyclopedia of Type Strains, Phase IV (KMG-IV): sequencing the most valuable type-strain genomes for metagenomic binning, comparative biology and taxonomic classification.</title>
        <authorList>
            <person name="Goeker M."/>
        </authorList>
    </citation>
    <scope>NUCLEOTIDE SEQUENCE [LARGE SCALE GENOMIC DNA]</scope>
    <source>
        <strain evidence="9 10">DSM 25799</strain>
    </source>
</reference>
<dbReference type="GO" id="GO:0006508">
    <property type="term" value="P:proteolysis"/>
    <property type="evidence" value="ECO:0007669"/>
    <property type="project" value="UniProtKB-KW"/>
</dbReference>
<evidence type="ECO:0000313" key="9">
    <source>
        <dbReference type="EMBL" id="MBB5182452.1"/>
    </source>
</evidence>
<keyword evidence="2 6" id="KW-0479">Metal-binding</keyword>
<dbReference type="GO" id="GO:0006518">
    <property type="term" value="P:peptide metabolic process"/>
    <property type="evidence" value="ECO:0007669"/>
    <property type="project" value="TreeGrafter"/>
</dbReference>
<sequence length="593" mass="68132">MIHRNEQNIADTWKLEDIFPDHEAWETALHQEIELSARMKTYSGRLSDGNALREYLEMAEQLSDLINDTYDYANLYADQDAANPEGQKMVGKAMAAAVQVSTEQSFFDVQIMEIAEKDFSDLLKKRSLRPYHRYLTEIRRLKPHTLSEKEEALLSAGQEAMNASAQTFNILNNTNMYFPDAADKEGEAHAVNSASYIQLLEQQDETLRKNAFNSLYGTYRKLGNTYASLLDGQMKQLKYNAQVRHYNTALAASLDQVNVPVSVYMNLIEAVHEDIGILHKYMKVRKKELGKEQLHMWDLYVPMVDEVDIQVPFEKAKEDCLASVQVYGSDYASIYGSGLNSRWIDIYPNEGKQSGAYSSGMRVHPYVLLNHTGTLDSEFTLAHEMGHAMHSYLSNKNQRPLDREYPIFVAEVASTCNEALLMSYLRQHTDDPKLQAYYINYFLEQYRTTLYRQTMFAEFELHCAKLCANHETLTVERLNQIYHDLNVFYYGEDMIVDPGIDYEWARIPHFYYDFYVYQYATGFSAAMALSDKILHGTQEDVDHYLQFLSAGCTQSPIDLLKLAGVDMSDPGPIHAALKQFDQLIDAFVEVRKQ</sequence>
<keyword evidence="3 6" id="KW-0378">Hydrolase</keyword>
<dbReference type="GO" id="GO:0046872">
    <property type="term" value="F:metal ion binding"/>
    <property type="evidence" value="ECO:0007669"/>
    <property type="project" value="UniProtKB-UniRule"/>
</dbReference>
<proteinExistence type="inferred from homology"/>
<dbReference type="SUPFAM" id="SSF55486">
    <property type="entry name" value="Metalloproteases ('zincins'), catalytic domain"/>
    <property type="match status" value="1"/>
</dbReference>
<comment type="function">
    <text evidence="6">Has oligopeptidase activity and degrades a variety of small bioactive peptides.</text>
</comment>
<name>A0A7W8FWZ6_9FIRM</name>
<feature type="domain" description="Peptidase M3A/M3B catalytic" evidence="7">
    <location>
        <begin position="199"/>
        <end position="577"/>
    </location>
</feature>
<protein>
    <recommendedName>
        <fullName evidence="6">Oligopeptidase F</fullName>
        <ecNumber evidence="6">3.4.24.-</ecNumber>
    </recommendedName>
</protein>
<feature type="domain" description="Oligopeptidase F N-terminal" evidence="8">
    <location>
        <begin position="111"/>
        <end position="178"/>
    </location>
</feature>
<evidence type="ECO:0000256" key="5">
    <source>
        <dbReference type="ARBA" id="ARBA00023049"/>
    </source>
</evidence>
<gene>
    <name evidence="9" type="ORF">HNQ47_000471</name>
</gene>
<dbReference type="PANTHER" id="PTHR11804:SF84">
    <property type="entry name" value="SACCHAROLYSIN"/>
    <property type="match status" value="1"/>
</dbReference>
<dbReference type="Proteomes" id="UP000539953">
    <property type="component" value="Unassembled WGS sequence"/>
</dbReference>
<dbReference type="EMBL" id="JACHHK010000002">
    <property type="protein sequence ID" value="MBB5182452.1"/>
    <property type="molecule type" value="Genomic_DNA"/>
</dbReference>
<dbReference type="Gene3D" id="1.10.287.830">
    <property type="entry name" value="putative peptidase helix hairpin domain like"/>
    <property type="match status" value="1"/>
</dbReference>
<dbReference type="Pfam" id="PF08439">
    <property type="entry name" value="Peptidase_M3_N"/>
    <property type="match status" value="1"/>
</dbReference>
<dbReference type="NCBIfam" id="TIGR00181">
    <property type="entry name" value="pepF"/>
    <property type="match status" value="1"/>
</dbReference>
<organism evidence="9 10">
    <name type="scientific">Catenisphaera adipataccumulans</name>
    <dbReference type="NCBI Taxonomy" id="700500"/>
    <lineage>
        <taxon>Bacteria</taxon>
        <taxon>Bacillati</taxon>
        <taxon>Bacillota</taxon>
        <taxon>Erysipelotrichia</taxon>
        <taxon>Erysipelotrichales</taxon>
        <taxon>Erysipelotrichaceae</taxon>
        <taxon>Catenisphaera</taxon>
    </lineage>
</organism>
<keyword evidence="5 6" id="KW-0482">Metalloprotease</keyword>
<dbReference type="InterPro" id="IPR001567">
    <property type="entry name" value="Pept_M3A_M3B_dom"/>
</dbReference>
<evidence type="ECO:0000256" key="1">
    <source>
        <dbReference type="ARBA" id="ARBA00022670"/>
    </source>
</evidence>
<dbReference type="InterPro" id="IPR042088">
    <property type="entry name" value="OligoPept_F_C"/>
</dbReference>
<dbReference type="AlphaFoldDB" id="A0A7W8FWZ6"/>
<dbReference type="Pfam" id="PF01432">
    <property type="entry name" value="Peptidase_M3"/>
    <property type="match status" value="1"/>
</dbReference>
<dbReference type="EC" id="3.4.24.-" evidence="6"/>
<dbReference type="CDD" id="cd09608">
    <property type="entry name" value="M3B_PepF"/>
    <property type="match status" value="1"/>
</dbReference>
<evidence type="ECO:0000313" key="10">
    <source>
        <dbReference type="Proteomes" id="UP000539953"/>
    </source>
</evidence>
<dbReference type="InterPro" id="IPR013647">
    <property type="entry name" value="OligopepF_N_dom"/>
</dbReference>
<dbReference type="PANTHER" id="PTHR11804">
    <property type="entry name" value="PROTEASE M3 THIMET OLIGOPEPTIDASE-RELATED"/>
    <property type="match status" value="1"/>
</dbReference>
<evidence type="ECO:0000256" key="6">
    <source>
        <dbReference type="RuleBase" id="RU368091"/>
    </source>
</evidence>
<keyword evidence="10" id="KW-1185">Reference proteome</keyword>
<dbReference type="RefSeq" id="WP_183327163.1">
    <property type="nucleotide sequence ID" value="NZ_JACHHK010000002.1"/>
</dbReference>
<evidence type="ECO:0000259" key="7">
    <source>
        <dbReference type="Pfam" id="PF01432"/>
    </source>
</evidence>